<feature type="region of interest" description="Disordered" evidence="1">
    <location>
        <begin position="48"/>
        <end position="78"/>
    </location>
</feature>
<organism evidence="2 3">
    <name type="scientific">Cohnella ginsengisoli</name>
    <dbReference type="NCBI Taxonomy" id="425004"/>
    <lineage>
        <taxon>Bacteria</taxon>
        <taxon>Bacillati</taxon>
        <taxon>Bacillota</taxon>
        <taxon>Bacilli</taxon>
        <taxon>Bacillales</taxon>
        <taxon>Paenibacillaceae</taxon>
        <taxon>Cohnella</taxon>
    </lineage>
</organism>
<dbReference type="Proteomes" id="UP001153387">
    <property type="component" value="Unassembled WGS sequence"/>
</dbReference>
<proteinExistence type="predicted"/>
<dbReference type="AlphaFoldDB" id="A0A9X4QLW1"/>
<reference evidence="2 3" key="1">
    <citation type="submission" date="2022-10" db="EMBL/GenBank/DDBJ databases">
        <title>Comparative genomic analysis of Cohnella hashimotonis sp. nov., isolated from the International Space Station.</title>
        <authorList>
            <person name="Simpson A."/>
            <person name="Venkateswaran K."/>
        </authorList>
    </citation>
    <scope>NUCLEOTIDE SEQUENCE [LARGE SCALE GENOMIC DNA]</scope>
    <source>
        <strain evidence="2 3">DSM 18997</strain>
    </source>
</reference>
<protein>
    <submittedName>
        <fullName evidence="2">Uncharacterized protein</fullName>
    </submittedName>
</protein>
<accession>A0A9X4QLW1</accession>
<keyword evidence="3" id="KW-1185">Reference proteome</keyword>
<name>A0A9X4QLW1_9BACL</name>
<evidence type="ECO:0000256" key="1">
    <source>
        <dbReference type="SAM" id="MobiDB-lite"/>
    </source>
</evidence>
<sequence>MTFKLLIVDDFFVERETVKELISASDLELEVAGGSLRRTGGACLHRTGSAGLRADGHRDAVHERHRVRRGAAPPPSRGRSYFFHLLREVRIRQKKRSI</sequence>
<gene>
    <name evidence="2" type="ORF">OMP38_08295</name>
</gene>
<comment type="caution">
    <text evidence="2">The sequence shown here is derived from an EMBL/GenBank/DDBJ whole genome shotgun (WGS) entry which is preliminary data.</text>
</comment>
<dbReference type="EMBL" id="JAPDHZ010000002">
    <property type="protein sequence ID" value="MDG0790865.1"/>
    <property type="molecule type" value="Genomic_DNA"/>
</dbReference>
<evidence type="ECO:0000313" key="2">
    <source>
        <dbReference type="EMBL" id="MDG0790865.1"/>
    </source>
</evidence>
<evidence type="ECO:0000313" key="3">
    <source>
        <dbReference type="Proteomes" id="UP001153387"/>
    </source>
</evidence>